<evidence type="ECO:0008006" key="4">
    <source>
        <dbReference type="Google" id="ProtNLM"/>
    </source>
</evidence>
<proteinExistence type="predicted"/>
<dbReference type="Proteomes" id="UP001620626">
    <property type="component" value="Unassembled WGS sequence"/>
</dbReference>
<feature type="chain" id="PRO_5044873168" description="Secreted protein" evidence="1">
    <location>
        <begin position="28"/>
        <end position="135"/>
    </location>
</feature>
<comment type="caution">
    <text evidence="2">The sequence shown here is derived from an EMBL/GenBank/DDBJ whole genome shotgun (WGS) entry which is preliminary data.</text>
</comment>
<keyword evidence="3" id="KW-1185">Reference proteome</keyword>
<reference evidence="2 3" key="1">
    <citation type="submission" date="2024-10" db="EMBL/GenBank/DDBJ databases">
        <authorList>
            <person name="Kim D."/>
        </authorList>
    </citation>
    <scope>NUCLEOTIDE SEQUENCE [LARGE SCALE GENOMIC DNA]</scope>
    <source>
        <strain evidence="2">BH-2024</strain>
    </source>
</reference>
<accession>A0ABD2M4T8</accession>
<evidence type="ECO:0000256" key="1">
    <source>
        <dbReference type="SAM" id="SignalP"/>
    </source>
</evidence>
<organism evidence="2 3">
    <name type="scientific">Heterodera trifolii</name>
    <dbReference type="NCBI Taxonomy" id="157864"/>
    <lineage>
        <taxon>Eukaryota</taxon>
        <taxon>Metazoa</taxon>
        <taxon>Ecdysozoa</taxon>
        <taxon>Nematoda</taxon>
        <taxon>Chromadorea</taxon>
        <taxon>Rhabditida</taxon>
        <taxon>Tylenchina</taxon>
        <taxon>Tylenchomorpha</taxon>
        <taxon>Tylenchoidea</taxon>
        <taxon>Heteroderidae</taxon>
        <taxon>Heteroderinae</taxon>
        <taxon>Heterodera</taxon>
    </lineage>
</organism>
<feature type="signal peptide" evidence="1">
    <location>
        <begin position="1"/>
        <end position="27"/>
    </location>
</feature>
<name>A0ABD2M4T8_9BILA</name>
<gene>
    <name evidence="2" type="ORF">niasHT_003025</name>
</gene>
<dbReference type="AlphaFoldDB" id="A0ABD2M4T8"/>
<evidence type="ECO:0000313" key="3">
    <source>
        <dbReference type="Proteomes" id="UP001620626"/>
    </source>
</evidence>
<sequence length="135" mass="14914">MRQCCCCAIIIVFSLFVAFLKFNSIDAGCGGSKHTEIVNWQDYCRSTKSNNRNRCNNHQVHPCISSTRGCTPATINAAPNLPHNAAWKTFCTNNRRGCNKTVIKPCHWNANANGNGIPECVAKQDNGIFARVNRA</sequence>
<dbReference type="EMBL" id="JBICBT010000133">
    <property type="protein sequence ID" value="KAL3122489.1"/>
    <property type="molecule type" value="Genomic_DNA"/>
</dbReference>
<evidence type="ECO:0000313" key="2">
    <source>
        <dbReference type="EMBL" id="KAL3122489.1"/>
    </source>
</evidence>
<keyword evidence="1" id="KW-0732">Signal</keyword>
<protein>
    <recommendedName>
        <fullName evidence="4">Secreted protein</fullName>
    </recommendedName>
</protein>